<feature type="chain" id="PRO_5012454288" description="Lipoprotein" evidence="1">
    <location>
        <begin position="20"/>
        <end position="150"/>
    </location>
</feature>
<sequence length="150" mass="15420">MKLFAIIVVVSTVLLSACSKDGGAVNPDPTPALTTTLSATINGTDWVGTNVVSIAAGGIRQITGGSANLSSGYQISVQMRNIGEGTYNVSTASNWFSVVRYENGGESTDPQFATSGTVTITKSTSEVIIGKFEGTAGSYVVTKGAFTIKL</sequence>
<evidence type="ECO:0008006" key="4">
    <source>
        <dbReference type="Google" id="ProtNLM"/>
    </source>
</evidence>
<keyword evidence="1" id="KW-0732">Signal</keyword>
<evidence type="ECO:0000313" key="2">
    <source>
        <dbReference type="EMBL" id="OJX59954.1"/>
    </source>
</evidence>
<dbReference type="EMBL" id="MKVH01000008">
    <property type="protein sequence ID" value="OJX59954.1"/>
    <property type="molecule type" value="Genomic_DNA"/>
</dbReference>
<organism evidence="2 3">
    <name type="scientific">Candidatus Kapaibacterium thiocyanatum</name>
    <dbReference type="NCBI Taxonomy" id="1895771"/>
    <lineage>
        <taxon>Bacteria</taxon>
        <taxon>Pseudomonadati</taxon>
        <taxon>Candidatus Kapaibacteriota</taxon>
        <taxon>Candidatus Kapaibacteriia</taxon>
        <taxon>Candidatus Kapaibacteriales</taxon>
        <taxon>Candidatus Kapaibacteriaceae</taxon>
        <taxon>Candidatus Kapaibacterium</taxon>
    </lineage>
</organism>
<proteinExistence type="predicted"/>
<dbReference type="Proteomes" id="UP000184233">
    <property type="component" value="Unassembled WGS sequence"/>
</dbReference>
<name>A0A1M3L3L6_9BACT</name>
<evidence type="ECO:0000313" key="3">
    <source>
        <dbReference type="Proteomes" id="UP000184233"/>
    </source>
</evidence>
<feature type="signal peptide" evidence="1">
    <location>
        <begin position="1"/>
        <end position="19"/>
    </location>
</feature>
<dbReference type="PROSITE" id="PS51257">
    <property type="entry name" value="PROKAR_LIPOPROTEIN"/>
    <property type="match status" value="1"/>
</dbReference>
<accession>A0A1M3L3L6</accession>
<protein>
    <recommendedName>
        <fullName evidence="4">Lipoprotein</fullName>
    </recommendedName>
</protein>
<evidence type="ECO:0000256" key="1">
    <source>
        <dbReference type="SAM" id="SignalP"/>
    </source>
</evidence>
<gene>
    <name evidence="2" type="ORF">BGO89_08140</name>
</gene>
<comment type="caution">
    <text evidence="2">The sequence shown here is derived from an EMBL/GenBank/DDBJ whole genome shotgun (WGS) entry which is preliminary data.</text>
</comment>
<reference evidence="2 3" key="1">
    <citation type="submission" date="2016-09" db="EMBL/GenBank/DDBJ databases">
        <title>Genome-resolved meta-omics ties microbial dynamics to process performance in biotechnology for thiocyanate degradation.</title>
        <authorList>
            <person name="Kantor R.S."/>
            <person name="Huddy R.J."/>
            <person name="Iyer R."/>
            <person name="Thomas B.C."/>
            <person name="Brown C.T."/>
            <person name="Anantharaman K."/>
            <person name="Tringe S."/>
            <person name="Hettich R.L."/>
            <person name="Harrison S.T."/>
            <person name="Banfield J.F."/>
        </authorList>
    </citation>
    <scope>NUCLEOTIDE SEQUENCE [LARGE SCALE GENOMIC DNA]</scope>
    <source>
        <strain evidence="2">59-99</strain>
    </source>
</reference>
<dbReference type="AlphaFoldDB" id="A0A1M3L3L6"/>